<proteinExistence type="predicted"/>
<dbReference type="Pfam" id="PF13385">
    <property type="entry name" value="Laminin_G_3"/>
    <property type="match status" value="1"/>
</dbReference>
<evidence type="ECO:0000256" key="2">
    <source>
        <dbReference type="ARBA" id="ARBA00023157"/>
    </source>
</evidence>
<keyword evidence="2" id="KW-1015">Disulfide bond</keyword>
<dbReference type="Proteomes" id="UP000885779">
    <property type="component" value="Unassembled WGS sequence"/>
</dbReference>
<evidence type="ECO:0000259" key="3">
    <source>
        <dbReference type="PROSITE" id="PS50853"/>
    </source>
</evidence>
<dbReference type="Gene3D" id="2.60.120.200">
    <property type="match status" value="1"/>
</dbReference>
<evidence type="ECO:0000313" key="4">
    <source>
        <dbReference type="EMBL" id="HGY54226.1"/>
    </source>
</evidence>
<dbReference type="SUPFAM" id="SSF49452">
    <property type="entry name" value="Starch-binding domain-like"/>
    <property type="match status" value="1"/>
</dbReference>
<dbReference type="Pfam" id="PF13620">
    <property type="entry name" value="CarboxypepD_reg"/>
    <property type="match status" value="1"/>
</dbReference>
<dbReference type="InterPro" id="IPR036116">
    <property type="entry name" value="FN3_sf"/>
</dbReference>
<evidence type="ECO:0000256" key="1">
    <source>
        <dbReference type="ARBA" id="ARBA00022729"/>
    </source>
</evidence>
<sequence length="432" mass="47388">MKSACIALIFMFFLFSCGKKETTEPAPTTGTISGTVMNKAGDAVVSAAIITTEPPTSSVSSNADGKYTIEDVDPGDYIVQAVKDGYDPGNVNVTVKAGKTATADIRLGILLANHPPTKPQLVSPENNSEYQSIDLTLQWKEAADQDGDAVVYDLNFGKENPPPLNKENMVSSSLKMSDLDTAAVYYWQVVAKDSKGAKTASDIWQFKTTPNPIPTDGLVAYYPFNGNANDESGNGNDGTVYGATLTEDRFGNPNSAYSFDGVDDYIDIGKNVKPNFPVTISAWIKIRSLLERNVIFRNDKVDDAGYRYGFKIEIGSDGSFSTSFYSGYALSSTRRGKVTDSSIVNMDKWQHLVSVLWGPDNIKLFIDGENAQDHFHGTGTKVLYSDNDGMIGMIDSRGRHVFSGFIDDIRVYNRALTEDEIKYIYHEKGWEK</sequence>
<dbReference type="SUPFAM" id="SSF49265">
    <property type="entry name" value="Fibronectin type III"/>
    <property type="match status" value="1"/>
</dbReference>
<dbReference type="GO" id="GO:0030246">
    <property type="term" value="F:carbohydrate binding"/>
    <property type="evidence" value="ECO:0007669"/>
    <property type="project" value="InterPro"/>
</dbReference>
<organism evidence="4">
    <name type="scientific">Caldithrix abyssi</name>
    <dbReference type="NCBI Taxonomy" id="187145"/>
    <lineage>
        <taxon>Bacteria</taxon>
        <taxon>Pseudomonadati</taxon>
        <taxon>Calditrichota</taxon>
        <taxon>Calditrichia</taxon>
        <taxon>Calditrichales</taxon>
        <taxon>Calditrichaceae</taxon>
        <taxon>Caldithrix</taxon>
    </lineage>
</organism>
<name>A0A7V4WUE0_CALAY</name>
<dbReference type="PROSITE" id="PS51257">
    <property type="entry name" value="PROKAR_LIPOPROTEIN"/>
    <property type="match status" value="1"/>
</dbReference>
<protein>
    <recommendedName>
        <fullName evidence="3">Fibronectin type-III domain-containing protein</fullName>
    </recommendedName>
</protein>
<dbReference type="PANTHER" id="PTHR47635:SF2">
    <property type="entry name" value="LAMG-LIKE JELLYROLL FOLD DOMAIN-CONTAINING PROTEIN"/>
    <property type="match status" value="1"/>
</dbReference>
<dbReference type="AlphaFoldDB" id="A0A7V4WUE0"/>
<dbReference type="SMART" id="SM00560">
    <property type="entry name" value="LamGL"/>
    <property type="match status" value="1"/>
</dbReference>
<accession>A0A7V4WUE0</accession>
<dbReference type="PROSITE" id="PS50853">
    <property type="entry name" value="FN3"/>
    <property type="match status" value="1"/>
</dbReference>
<dbReference type="PANTHER" id="PTHR47635">
    <property type="entry name" value="CUB DOMAIN-CONTAINING PROTEIN"/>
    <property type="match status" value="1"/>
</dbReference>
<dbReference type="InterPro" id="IPR013320">
    <property type="entry name" value="ConA-like_dom_sf"/>
</dbReference>
<feature type="domain" description="Fibronectin type-III" evidence="3">
    <location>
        <begin position="115"/>
        <end position="212"/>
    </location>
</feature>
<dbReference type="InterPro" id="IPR003961">
    <property type="entry name" value="FN3_dom"/>
</dbReference>
<dbReference type="InterPro" id="IPR013783">
    <property type="entry name" value="Ig-like_fold"/>
</dbReference>
<reference evidence="4" key="1">
    <citation type="journal article" date="2020" name="mSystems">
        <title>Genome- and Community-Level Interaction Insights into Carbon Utilization and Element Cycling Functions of Hydrothermarchaeota in Hydrothermal Sediment.</title>
        <authorList>
            <person name="Zhou Z."/>
            <person name="Liu Y."/>
            <person name="Xu W."/>
            <person name="Pan J."/>
            <person name="Luo Z.H."/>
            <person name="Li M."/>
        </authorList>
    </citation>
    <scope>NUCLEOTIDE SEQUENCE [LARGE SCALE GENOMIC DNA]</scope>
    <source>
        <strain evidence="4">HyVt-577</strain>
    </source>
</reference>
<dbReference type="SUPFAM" id="SSF49899">
    <property type="entry name" value="Concanavalin A-like lectins/glucanases"/>
    <property type="match status" value="1"/>
</dbReference>
<gene>
    <name evidence="4" type="ORF">ENK44_00860</name>
</gene>
<dbReference type="InterPro" id="IPR013784">
    <property type="entry name" value="Carb-bd-like_fold"/>
</dbReference>
<keyword evidence="1" id="KW-0732">Signal</keyword>
<dbReference type="EMBL" id="DRQG01000011">
    <property type="protein sequence ID" value="HGY54226.1"/>
    <property type="molecule type" value="Genomic_DNA"/>
</dbReference>
<dbReference type="Gene3D" id="2.60.40.10">
    <property type="entry name" value="Immunoglobulins"/>
    <property type="match status" value="1"/>
</dbReference>
<dbReference type="Gene3D" id="2.60.40.1120">
    <property type="entry name" value="Carboxypeptidase-like, regulatory domain"/>
    <property type="match status" value="1"/>
</dbReference>
<comment type="caution">
    <text evidence="4">The sequence shown here is derived from an EMBL/GenBank/DDBJ whole genome shotgun (WGS) entry which is preliminary data.</text>
</comment>
<dbReference type="InterPro" id="IPR006558">
    <property type="entry name" value="LamG-like"/>
</dbReference>